<organism evidence="1">
    <name type="scientific">Ditylum brightwellii</name>
    <dbReference type="NCBI Taxonomy" id="49249"/>
    <lineage>
        <taxon>Eukaryota</taxon>
        <taxon>Sar</taxon>
        <taxon>Stramenopiles</taxon>
        <taxon>Ochrophyta</taxon>
        <taxon>Bacillariophyta</taxon>
        <taxon>Mediophyceae</taxon>
        <taxon>Lithodesmiophycidae</taxon>
        <taxon>Lithodesmiales</taxon>
        <taxon>Lithodesmiaceae</taxon>
        <taxon>Ditylum</taxon>
    </lineage>
</organism>
<gene>
    <name evidence="1" type="ORF">DBRI00130_LOCUS44763</name>
</gene>
<name>A0A7S4TBP3_9STRA</name>
<dbReference type="AlphaFoldDB" id="A0A7S4TBP3"/>
<evidence type="ECO:0000313" key="1">
    <source>
        <dbReference type="EMBL" id="CAE4670464.1"/>
    </source>
</evidence>
<proteinExistence type="predicted"/>
<protein>
    <submittedName>
        <fullName evidence="1">Uncharacterized protein</fullName>
    </submittedName>
</protein>
<sequence length="107" mass="12002">MIAIKITTLTFISMSLYCDSIALMPRFGRPFQTASSPQTPAIISAESGTAGRLHAYSKQQISSNEERKESNSFKIDTSAFGVDEDFVASCRRTTRDIVYEQSLRRIR</sequence>
<reference evidence="1" key="1">
    <citation type="submission" date="2021-01" db="EMBL/GenBank/DDBJ databases">
        <authorList>
            <person name="Corre E."/>
            <person name="Pelletier E."/>
            <person name="Niang G."/>
            <person name="Scheremetjew M."/>
            <person name="Finn R."/>
            <person name="Kale V."/>
            <person name="Holt S."/>
            <person name="Cochrane G."/>
            <person name="Meng A."/>
            <person name="Brown T."/>
            <person name="Cohen L."/>
        </authorList>
    </citation>
    <scope>NUCLEOTIDE SEQUENCE</scope>
    <source>
        <strain evidence="1">GSO104</strain>
    </source>
</reference>
<accession>A0A7S4TBP3</accession>
<dbReference type="EMBL" id="HBNS01062043">
    <property type="protein sequence ID" value="CAE4670464.1"/>
    <property type="molecule type" value="Transcribed_RNA"/>
</dbReference>